<evidence type="ECO:0000313" key="1">
    <source>
        <dbReference type="EMBL" id="KAK4119373.1"/>
    </source>
</evidence>
<dbReference type="AlphaFoldDB" id="A0AAN6TRM5"/>
<keyword evidence="2" id="KW-1185">Reference proteome</keyword>
<reference evidence="1" key="2">
    <citation type="submission" date="2023-05" db="EMBL/GenBank/DDBJ databases">
        <authorList>
            <consortium name="Lawrence Berkeley National Laboratory"/>
            <person name="Steindorff A."/>
            <person name="Hensen N."/>
            <person name="Bonometti L."/>
            <person name="Westerberg I."/>
            <person name="Brannstrom I.O."/>
            <person name="Guillou S."/>
            <person name="Cros-Aarteil S."/>
            <person name="Calhoun S."/>
            <person name="Haridas S."/>
            <person name="Kuo A."/>
            <person name="Mondo S."/>
            <person name="Pangilinan J."/>
            <person name="Riley R."/>
            <person name="Labutti K."/>
            <person name="Andreopoulos B."/>
            <person name="Lipzen A."/>
            <person name="Chen C."/>
            <person name="Yanf M."/>
            <person name="Daum C."/>
            <person name="Ng V."/>
            <person name="Clum A."/>
            <person name="Ohm R."/>
            <person name="Martin F."/>
            <person name="Silar P."/>
            <person name="Natvig D."/>
            <person name="Lalanne C."/>
            <person name="Gautier V."/>
            <person name="Ament-Velasquez S.L."/>
            <person name="Kruys A."/>
            <person name="Hutchinson M.I."/>
            <person name="Powell A.J."/>
            <person name="Barry K."/>
            <person name="Miller A.N."/>
            <person name="Grigoriev I.V."/>
            <person name="Debuchy R."/>
            <person name="Gladieux P."/>
            <person name="Thoren M.H."/>
            <person name="Johannesson H."/>
        </authorList>
    </citation>
    <scope>NUCLEOTIDE SEQUENCE</scope>
    <source>
        <strain evidence="1">CBS 731.68</strain>
    </source>
</reference>
<evidence type="ECO:0000313" key="2">
    <source>
        <dbReference type="Proteomes" id="UP001302602"/>
    </source>
</evidence>
<sequence>MSDPILPRSPFGRNIIGTQAEGPAATEPEADQHCNPSSICLPFCAPADSTYGCVPDGSSDFQQNAGPASMDAGFPLFDVGSLAPAGNWVSNQFLQDIELSLAYGYASPSAPAPLGGTGSEPDERAAVCTDSSTVGHEYPGGVKISHAIMVECAETCYFWCEDDVPFAKKTTYQCVNLEYVSAQVLWRLSAQVGAHVAGHAGGLVSGQSGRMWEGSFGRAVIVLTGILMREGRVLSGIARREEQAYRVLCSVRSETATAMGILEVSFTP</sequence>
<gene>
    <name evidence="1" type="ORF">N657DRAFT_257720</name>
</gene>
<organism evidence="1 2">
    <name type="scientific">Parathielavia appendiculata</name>
    <dbReference type="NCBI Taxonomy" id="2587402"/>
    <lineage>
        <taxon>Eukaryota</taxon>
        <taxon>Fungi</taxon>
        <taxon>Dikarya</taxon>
        <taxon>Ascomycota</taxon>
        <taxon>Pezizomycotina</taxon>
        <taxon>Sordariomycetes</taxon>
        <taxon>Sordariomycetidae</taxon>
        <taxon>Sordariales</taxon>
        <taxon>Chaetomiaceae</taxon>
        <taxon>Parathielavia</taxon>
    </lineage>
</organism>
<name>A0AAN6TRM5_9PEZI</name>
<protein>
    <submittedName>
        <fullName evidence="1">Uncharacterized protein</fullName>
    </submittedName>
</protein>
<reference evidence="1" key="1">
    <citation type="journal article" date="2023" name="Mol. Phylogenet. Evol.">
        <title>Genome-scale phylogeny and comparative genomics of the fungal order Sordariales.</title>
        <authorList>
            <person name="Hensen N."/>
            <person name="Bonometti L."/>
            <person name="Westerberg I."/>
            <person name="Brannstrom I.O."/>
            <person name="Guillou S."/>
            <person name="Cros-Aarteil S."/>
            <person name="Calhoun S."/>
            <person name="Haridas S."/>
            <person name="Kuo A."/>
            <person name="Mondo S."/>
            <person name="Pangilinan J."/>
            <person name="Riley R."/>
            <person name="LaButti K."/>
            <person name="Andreopoulos B."/>
            <person name="Lipzen A."/>
            <person name="Chen C."/>
            <person name="Yan M."/>
            <person name="Daum C."/>
            <person name="Ng V."/>
            <person name="Clum A."/>
            <person name="Steindorff A."/>
            <person name="Ohm R.A."/>
            <person name="Martin F."/>
            <person name="Silar P."/>
            <person name="Natvig D.O."/>
            <person name="Lalanne C."/>
            <person name="Gautier V."/>
            <person name="Ament-Velasquez S.L."/>
            <person name="Kruys A."/>
            <person name="Hutchinson M.I."/>
            <person name="Powell A.J."/>
            <person name="Barry K."/>
            <person name="Miller A.N."/>
            <person name="Grigoriev I.V."/>
            <person name="Debuchy R."/>
            <person name="Gladieux P."/>
            <person name="Hiltunen Thoren M."/>
            <person name="Johannesson H."/>
        </authorList>
    </citation>
    <scope>NUCLEOTIDE SEQUENCE</scope>
    <source>
        <strain evidence="1">CBS 731.68</strain>
    </source>
</reference>
<accession>A0AAN6TRM5</accession>
<comment type="caution">
    <text evidence="1">The sequence shown here is derived from an EMBL/GenBank/DDBJ whole genome shotgun (WGS) entry which is preliminary data.</text>
</comment>
<dbReference type="EMBL" id="MU853249">
    <property type="protein sequence ID" value="KAK4119373.1"/>
    <property type="molecule type" value="Genomic_DNA"/>
</dbReference>
<dbReference type="RefSeq" id="XP_062643146.1">
    <property type="nucleotide sequence ID" value="XM_062786472.1"/>
</dbReference>
<dbReference type="Proteomes" id="UP001302602">
    <property type="component" value="Unassembled WGS sequence"/>
</dbReference>
<proteinExistence type="predicted"/>
<dbReference type="GeneID" id="87823239"/>